<reference evidence="2" key="1">
    <citation type="journal article" date="2019" name="Int. J. Syst. Evol. Microbiol.">
        <title>The Global Catalogue of Microorganisms (GCM) 10K type strain sequencing project: providing services to taxonomists for standard genome sequencing and annotation.</title>
        <authorList>
            <consortium name="The Broad Institute Genomics Platform"/>
            <consortium name="The Broad Institute Genome Sequencing Center for Infectious Disease"/>
            <person name="Wu L."/>
            <person name="Ma J."/>
        </authorList>
    </citation>
    <scope>NUCLEOTIDE SEQUENCE [LARGE SCALE GENOMIC DNA]</scope>
    <source>
        <strain evidence="2">KCTC 42587</strain>
    </source>
</reference>
<dbReference type="EMBL" id="JBHULS010000002">
    <property type="protein sequence ID" value="MFD2551165.1"/>
    <property type="molecule type" value="Genomic_DNA"/>
</dbReference>
<keyword evidence="2" id="KW-1185">Reference proteome</keyword>
<name>A0ABW5KTC1_9FLAO</name>
<dbReference type="RefSeq" id="WP_376892282.1">
    <property type="nucleotide sequence ID" value="NZ_JBHULS010000002.1"/>
</dbReference>
<comment type="caution">
    <text evidence="1">The sequence shown here is derived from an EMBL/GenBank/DDBJ whole genome shotgun (WGS) entry which is preliminary data.</text>
</comment>
<evidence type="ECO:0000313" key="2">
    <source>
        <dbReference type="Proteomes" id="UP001597472"/>
    </source>
</evidence>
<dbReference type="Proteomes" id="UP001597472">
    <property type="component" value="Unassembled WGS sequence"/>
</dbReference>
<evidence type="ECO:0000313" key="1">
    <source>
        <dbReference type="EMBL" id="MFD2551165.1"/>
    </source>
</evidence>
<accession>A0ABW5KTC1</accession>
<evidence type="ECO:0008006" key="3">
    <source>
        <dbReference type="Google" id="ProtNLM"/>
    </source>
</evidence>
<gene>
    <name evidence="1" type="ORF">ACFSQP_04990</name>
</gene>
<organism evidence="1 2">
    <name type="scientific">Bizionia sediminis</name>
    <dbReference type="NCBI Taxonomy" id="1737064"/>
    <lineage>
        <taxon>Bacteria</taxon>
        <taxon>Pseudomonadati</taxon>
        <taxon>Bacteroidota</taxon>
        <taxon>Flavobacteriia</taxon>
        <taxon>Flavobacteriales</taxon>
        <taxon>Flavobacteriaceae</taxon>
        <taxon>Bizionia</taxon>
    </lineage>
</organism>
<proteinExistence type="predicted"/>
<protein>
    <recommendedName>
        <fullName evidence="3">TonB C-terminal domain-containing protein</fullName>
    </recommendedName>
</protein>
<sequence>MKKHLILALLSTLIFIKTSNSQVNSLSDFLYLSELSEYGLTDYLQTNWELQSPTETIEKGKATSVYTFTYNYNKRKQVLKRVINMDLDTAYKIRSTTFISDDISFLERVEKSLSAKEFFEVGIEDRKKLYEDGNKMLTIERDFHKRAKGLYKITIMYKDDFILYAKKIKLESTINSDNVRISQKWNIKGVEDDDLGTFSLKVYENWDCYIELYINGKLYKSSRCDSENETALLVSKLDTLNIKYSTPELVDANIDILGNDISLDYLSTDEEYIKPVKDKIVENVIKTGVGSGNGEIMNEKSVRKIVFKPKYKKADCNEKGIVVLLVQVNNDGSFKSANPTKGTTNLSNCLISSAIKNAKKYKWERKNEINSETALLTIAFE</sequence>